<dbReference type="SMART" id="SM00382">
    <property type="entry name" value="AAA"/>
    <property type="match status" value="1"/>
</dbReference>
<evidence type="ECO:0000313" key="7">
    <source>
        <dbReference type="Proteomes" id="UP000250070"/>
    </source>
</evidence>
<gene>
    <name evidence="6" type="primary">ecsA_1</name>
    <name evidence="6" type="ORF">NCTC13076_00028</name>
</gene>
<dbReference type="InterPro" id="IPR003593">
    <property type="entry name" value="AAA+_ATPase"/>
</dbReference>
<evidence type="ECO:0000256" key="2">
    <source>
        <dbReference type="ARBA" id="ARBA00022448"/>
    </source>
</evidence>
<evidence type="ECO:0000256" key="4">
    <source>
        <dbReference type="ARBA" id="ARBA00022840"/>
    </source>
</evidence>
<dbReference type="SUPFAM" id="SSF52540">
    <property type="entry name" value="P-loop containing nucleoside triphosphate hydrolases"/>
    <property type="match status" value="1"/>
</dbReference>
<feature type="domain" description="ABC transporter" evidence="5">
    <location>
        <begin position="4"/>
        <end position="232"/>
    </location>
</feature>
<evidence type="ECO:0000256" key="1">
    <source>
        <dbReference type="ARBA" id="ARBA00005417"/>
    </source>
</evidence>
<dbReference type="InterPro" id="IPR027417">
    <property type="entry name" value="P-loop_NTPase"/>
</dbReference>
<proteinExistence type="inferred from homology"/>
<dbReference type="PANTHER" id="PTHR43335:SF8">
    <property type="entry name" value="ABC TRANSPORTER, ATP-BINDING PROTEIN"/>
    <property type="match status" value="1"/>
</dbReference>
<protein>
    <submittedName>
        <fullName evidence="6">ABC-type transporter ATP-binding protein EcsA</fullName>
    </submittedName>
</protein>
<keyword evidence="2" id="KW-0813">Transport</keyword>
<dbReference type="GO" id="GO:0005524">
    <property type="term" value="F:ATP binding"/>
    <property type="evidence" value="ECO:0007669"/>
    <property type="project" value="UniProtKB-KW"/>
</dbReference>
<keyword evidence="3" id="KW-0547">Nucleotide-binding</keyword>
<evidence type="ECO:0000259" key="5">
    <source>
        <dbReference type="PROSITE" id="PS50893"/>
    </source>
</evidence>
<dbReference type="Proteomes" id="UP000250070">
    <property type="component" value="Unassembled WGS sequence"/>
</dbReference>
<dbReference type="AlphaFoldDB" id="A0A2X1WMC3"/>
<keyword evidence="4 6" id="KW-0067">ATP-binding</keyword>
<name>A0A2X1WMC3_9FIRM</name>
<dbReference type="RefSeq" id="WP_033647426.1">
    <property type="nucleotide sequence ID" value="NZ_CP068103.1"/>
</dbReference>
<dbReference type="PROSITE" id="PS50893">
    <property type="entry name" value="ABC_TRANSPORTER_2"/>
    <property type="match status" value="1"/>
</dbReference>
<dbReference type="PANTHER" id="PTHR43335">
    <property type="entry name" value="ABC TRANSPORTER, ATP-BINDING PROTEIN"/>
    <property type="match status" value="1"/>
</dbReference>
<comment type="similarity">
    <text evidence="1">Belongs to the ABC transporter superfamily.</text>
</comment>
<dbReference type="EMBL" id="UATM01000002">
    <property type="protein sequence ID" value="SPY31868.1"/>
    <property type="molecule type" value="Genomic_DNA"/>
</dbReference>
<sequence>MDVIQLENISKKYKETIALENIDLKIESNRIYGLIGVNGAGKSTLVKIITGNIFPTKGSIKLFNKSFSKELIKSREHISATIETPSFYSGLTAEENIRLACIELGIEFGMEQKEIFQQLEIMDSLKKKAKNLSLGTKQKLGLGIAFLKNPDLLILDEPTNGIDPISVSKLRRIFRDFIEKENKTILISSHILTELYEIATDFIFIDKGKIIQVVSKTELTKDLGTSVIGYRENIEEVYNILKIACPEREYRLKNNTLEVRGIYSKDEELEIIKKLRLNNCKTEIKRDNLETYMIKLVEGDNEELN</sequence>
<dbReference type="Gene3D" id="3.40.50.300">
    <property type="entry name" value="P-loop containing nucleotide triphosphate hydrolases"/>
    <property type="match status" value="1"/>
</dbReference>
<evidence type="ECO:0000313" key="6">
    <source>
        <dbReference type="EMBL" id="SPY31868.1"/>
    </source>
</evidence>
<dbReference type="GO" id="GO:0016887">
    <property type="term" value="F:ATP hydrolysis activity"/>
    <property type="evidence" value="ECO:0007669"/>
    <property type="project" value="InterPro"/>
</dbReference>
<dbReference type="InterPro" id="IPR003439">
    <property type="entry name" value="ABC_transporter-like_ATP-bd"/>
</dbReference>
<dbReference type="OrthoDB" id="9809205at2"/>
<organism evidence="6 7">
    <name type="scientific">Peptoniphilus harei</name>
    <dbReference type="NCBI Taxonomy" id="54005"/>
    <lineage>
        <taxon>Bacteria</taxon>
        <taxon>Bacillati</taxon>
        <taxon>Bacillota</taxon>
        <taxon>Tissierellia</taxon>
        <taxon>Tissierellales</taxon>
        <taxon>Peptoniphilaceae</taxon>
        <taxon>Peptoniphilus</taxon>
    </lineage>
</organism>
<dbReference type="GeneID" id="83861433"/>
<reference evidence="6 7" key="1">
    <citation type="submission" date="2018-06" db="EMBL/GenBank/DDBJ databases">
        <authorList>
            <consortium name="Pathogen Informatics"/>
            <person name="Doyle S."/>
        </authorList>
    </citation>
    <scope>NUCLEOTIDE SEQUENCE [LARGE SCALE GENOMIC DNA]</scope>
    <source>
        <strain evidence="6 7">NCTC13076</strain>
    </source>
</reference>
<accession>A0A2X1WMC3</accession>
<dbReference type="Pfam" id="PF00005">
    <property type="entry name" value="ABC_tran"/>
    <property type="match status" value="1"/>
</dbReference>
<evidence type="ECO:0000256" key="3">
    <source>
        <dbReference type="ARBA" id="ARBA00022741"/>
    </source>
</evidence>